<dbReference type="GO" id="GO:0015205">
    <property type="term" value="F:nucleobase transmembrane transporter activity"/>
    <property type="evidence" value="ECO:0007669"/>
    <property type="project" value="TreeGrafter"/>
</dbReference>
<feature type="transmembrane region" description="Helical" evidence="6">
    <location>
        <begin position="259"/>
        <end position="288"/>
    </location>
</feature>
<sequence length="480" mass="51821">MESVEKQVIAESPTYSAELLPKTGADKNWGVFNYVTLWMGAVHNILSYMTVAGFFLLGLNTKQVLSAVMLSAVIVSIFYVLNGVASAKYGLPFPMLLRSVFGVKGAIIPSLCRGLIAGVVFFGTQSVVSAQSLDVLFSRIFPSYMTIGGGMTIFGMPAPTMLSYLLVWCVTVVLFLGGTKVLDKFGNWSSPIVYVFIIGAAVWTIQIAGGFGPILDYSPVNATTSPLVFIACVSALVSNWAGPIVNIGDFTQKAKTPKAMMIGLPLGFILSYILFAITCVGLIAGTQIAFGEPIFNIVNAFDKIDNTFAVFVLILALNMGALAFVVFGNLFPAGLQMSSLFPKFLDVKKAGVLTAIIGTMILPWKLVENASTLFYFYSFIGSMFGPIAGIMLASFYIEHKQVIDLDDIYVEDGNLGEFKSGYNKTAMITLATSFVITMSGAFLQSIPFLKTINDFAFFSGLIFSFVVYSILSKVMKGEKS</sequence>
<dbReference type="OrthoDB" id="9780088at2"/>
<protein>
    <submittedName>
        <fullName evidence="7">Allantoin transporter</fullName>
    </submittedName>
</protein>
<keyword evidence="5 6" id="KW-0472">Membrane</keyword>
<comment type="subcellular location">
    <subcellularLocation>
        <location evidence="1">Membrane</location>
        <topology evidence="1">Multi-pass membrane protein</topology>
    </subcellularLocation>
</comment>
<feature type="transmembrane region" description="Helical" evidence="6">
    <location>
        <begin position="428"/>
        <end position="449"/>
    </location>
</feature>
<dbReference type="GO" id="GO:0005886">
    <property type="term" value="C:plasma membrane"/>
    <property type="evidence" value="ECO:0007669"/>
    <property type="project" value="TreeGrafter"/>
</dbReference>
<dbReference type="Pfam" id="PF02133">
    <property type="entry name" value="Transp_cyt_pur"/>
    <property type="match status" value="1"/>
</dbReference>
<keyword evidence="8" id="KW-1185">Reference proteome</keyword>
<feature type="transmembrane region" description="Helical" evidence="6">
    <location>
        <begin position="37"/>
        <end position="57"/>
    </location>
</feature>
<feature type="transmembrane region" description="Helical" evidence="6">
    <location>
        <begin position="455"/>
        <end position="471"/>
    </location>
</feature>
<feature type="transmembrane region" description="Helical" evidence="6">
    <location>
        <begin position="64"/>
        <end position="81"/>
    </location>
</feature>
<comment type="similarity">
    <text evidence="2">Belongs to the purine-cytosine permease (2.A.39) family.</text>
</comment>
<dbReference type="STRING" id="903984.BCR21_15950"/>
<dbReference type="PANTHER" id="PTHR30618:SF0">
    <property type="entry name" value="PURINE-URACIL PERMEASE NCS1"/>
    <property type="match status" value="1"/>
</dbReference>
<dbReference type="Proteomes" id="UP000094068">
    <property type="component" value="Unassembled WGS sequence"/>
</dbReference>
<dbReference type="AlphaFoldDB" id="A0A1E5G7C9"/>
<name>A0A1E5G7C9_9ENTE</name>
<dbReference type="InterPro" id="IPR001248">
    <property type="entry name" value="Pur-cyt_permease"/>
</dbReference>
<organism evidence="7 8">
    <name type="scientific">Enterococcus ureasiticus</name>
    <dbReference type="NCBI Taxonomy" id="903984"/>
    <lineage>
        <taxon>Bacteria</taxon>
        <taxon>Bacillati</taxon>
        <taxon>Bacillota</taxon>
        <taxon>Bacilli</taxon>
        <taxon>Lactobacillales</taxon>
        <taxon>Enterococcaceae</taxon>
        <taxon>Enterococcus</taxon>
    </lineage>
</organism>
<reference evidence="8" key="1">
    <citation type="submission" date="2016-09" db="EMBL/GenBank/DDBJ databases">
        <authorList>
            <person name="Gulvik C.A."/>
        </authorList>
    </citation>
    <scope>NUCLEOTIDE SEQUENCE [LARGE SCALE GENOMIC DNA]</scope>
    <source>
        <strain evidence="8">DSM 23328</strain>
    </source>
</reference>
<keyword evidence="4 6" id="KW-1133">Transmembrane helix</keyword>
<gene>
    <name evidence="7" type="ORF">BCR21_15950</name>
</gene>
<feature type="transmembrane region" description="Helical" evidence="6">
    <location>
        <begin position="101"/>
        <end position="124"/>
    </location>
</feature>
<dbReference type="RefSeq" id="WP_069647517.1">
    <property type="nucleotide sequence ID" value="NZ_MIJZ01000018.1"/>
</dbReference>
<evidence type="ECO:0000256" key="3">
    <source>
        <dbReference type="ARBA" id="ARBA00022692"/>
    </source>
</evidence>
<dbReference type="InterPro" id="IPR045225">
    <property type="entry name" value="Uracil/uridine/allantoin_perm"/>
</dbReference>
<proteinExistence type="inferred from homology"/>
<feature type="transmembrane region" description="Helical" evidence="6">
    <location>
        <begin position="136"/>
        <end position="156"/>
    </location>
</feature>
<dbReference type="Gene3D" id="1.10.4160.10">
    <property type="entry name" value="Hydantoin permease"/>
    <property type="match status" value="1"/>
</dbReference>
<evidence type="ECO:0000313" key="8">
    <source>
        <dbReference type="Proteomes" id="UP000094068"/>
    </source>
</evidence>
<evidence type="ECO:0000256" key="2">
    <source>
        <dbReference type="ARBA" id="ARBA00008974"/>
    </source>
</evidence>
<dbReference type="EMBL" id="MIJZ01000018">
    <property type="protein sequence ID" value="OEG08608.1"/>
    <property type="molecule type" value="Genomic_DNA"/>
</dbReference>
<evidence type="ECO:0000256" key="4">
    <source>
        <dbReference type="ARBA" id="ARBA00022989"/>
    </source>
</evidence>
<feature type="transmembrane region" description="Helical" evidence="6">
    <location>
        <begin position="308"/>
        <end position="330"/>
    </location>
</feature>
<keyword evidence="3 6" id="KW-0812">Transmembrane</keyword>
<evidence type="ECO:0000256" key="1">
    <source>
        <dbReference type="ARBA" id="ARBA00004141"/>
    </source>
</evidence>
<feature type="transmembrane region" description="Helical" evidence="6">
    <location>
        <begin position="227"/>
        <end position="247"/>
    </location>
</feature>
<evidence type="ECO:0000256" key="5">
    <source>
        <dbReference type="ARBA" id="ARBA00023136"/>
    </source>
</evidence>
<feature type="transmembrane region" description="Helical" evidence="6">
    <location>
        <begin position="162"/>
        <end position="182"/>
    </location>
</feature>
<dbReference type="PANTHER" id="PTHR30618">
    <property type="entry name" value="NCS1 FAMILY PURINE/PYRIMIDINE TRANSPORTER"/>
    <property type="match status" value="1"/>
</dbReference>
<accession>A0A1E5G7C9</accession>
<evidence type="ECO:0000256" key="6">
    <source>
        <dbReference type="SAM" id="Phobius"/>
    </source>
</evidence>
<feature type="transmembrane region" description="Helical" evidence="6">
    <location>
        <begin position="373"/>
        <end position="397"/>
    </location>
</feature>
<comment type="caution">
    <text evidence="7">The sequence shown here is derived from an EMBL/GenBank/DDBJ whole genome shotgun (WGS) entry which is preliminary data.</text>
</comment>
<evidence type="ECO:0000313" key="7">
    <source>
        <dbReference type="EMBL" id="OEG08608.1"/>
    </source>
</evidence>
<feature type="transmembrane region" description="Helical" evidence="6">
    <location>
        <begin position="194"/>
        <end position="215"/>
    </location>
</feature>